<organism evidence="7 8">
    <name type="scientific">Candidatus Sulfotelmatobacter kueseliae</name>
    <dbReference type="NCBI Taxonomy" id="2042962"/>
    <lineage>
        <taxon>Bacteria</taxon>
        <taxon>Pseudomonadati</taxon>
        <taxon>Acidobacteriota</taxon>
        <taxon>Terriglobia</taxon>
        <taxon>Terriglobales</taxon>
        <taxon>Candidatus Korobacteraceae</taxon>
        <taxon>Candidatus Sulfotelmatobacter</taxon>
    </lineage>
</organism>
<dbReference type="Pfam" id="PF00691">
    <property type="entry name" value="OmpA"/>
    <property type="match status" value="1"/>
</dbReference>
<dbReference type="InterPro" id="IPR006665">
    <property type="entry name" value="OmpA-like"/>
</dbReference>
<dbReference type="InterPro" id="IPR013229">
    <property type="entry name" value="PEGA"/>
</dbReference>
<reference evidence="8" key="1">
    <citation type="submission" date="2018-02" db="EMBL/GenBank/DDBJ databases">
        <authorList>
            <person name="Hausmann B."/>
        </authorList>
    </citation>
    <scope>NUCLEOTIDE SEQUENCE [LARGE SCALE GENOMIC DNA]</scope>
    <source>
        <strain evidence="8">Peat soil MAG SbA1</strain>
    </source>
</reference>
<evidence type="ECO:0000259" key="6">
    <source>
        <dbReference type="PROSITE" id="PS51123"/>
    </source>
</evidence>
<dbReference type="PROSITE" id="PS51123">
    <property type="entry name" value="OMPA_2"/>
    <property type="match status" value="1"/>
</dbReference>
<dbReference type="PRINTS" id="PR01021">
    <property type="entry name" value="OMPADOMAIN"/>
</dbReference>
<dbReference type="Proteomes" id="UP000238701">
    <property type="component" value="Unassembled WGS sequence"/>
</dbReference>
<evidence type="ECO:0000256" key="1">
    <source>
        <dbReference type="ARBA" id="ARBA00004442"/>
    </source>
</evidence>
<dbReference type="Pfam" id="PF08308">
    <property type="entry name" value="PEGA"/>
    <property type="match status" value="1"/>
</dbReference>
<sequence length="582" mass="62342">MKVQTQIFRFFLFVALLVLVCGISSVAQDGKLVIHVTPKQAYVFADGRAISEASKHHSLSLSAGDHKIELANYGYAPSTQTVTITAGKTTNLDVTLTPVTGTISGPFGAMTIEGADRDAILLNGKTPDFFVGHGDEFDHDWWWKQELVVPPGSYQVSALSGDKEVWTGSVDVPANQRVVIDIPKGVRKTVAWPRGDKLSAIPRFTVGTASATVAVAKPTAQLSTTVAQVNCGDSSQINWTSSDAAKVEITPVGPVANSGQQSVQPTQTTAYDLTAVGPGGTATSSATVNVNNTIQANLGLSSPEVHYRRVGDKVVVDDSTALNWTAANASAVSIDPLGTVSPSGSRDLQVVPKKNDPGTIDETVTYTLNATNGCGGAETKTATLHIVGSIESPEMKLMRSVYFPTDRPRSTKSDAALLDSEKETLKSLADAFHQYLSYQPDARLLLSGHADKRGPQAYNQLLSERRAALAKKFLVEQGIPEAEIDTQAFGKEQNLSVDQVKQQVEQDPSLSAEDRQKTLQKIQTIVFAYNRRVDIALKPTGQESAREYPFKAQDFAALIDRNGPTKTGSGVELAAEKETISK</sequence>
<dbReference type="CDD" id="cd07185">
    <property type="entry name" value="OmpA_C-like"/>
    <property type="match status" value="1"/>
</dbReference>
<dbReference type="AlphaFoldDB" id="A0A2U3L612"/>
<dbReference type="OrthoDB" id="102557at2"/>
<name>A0A2U3L612_9BACT</name>
<evidence type="ECO:0000256" key="4">
    <source>
        <dbReference type="PROSITE-ProRule" id="PRU00473"/>
    </source>
</evidence>
<keyword evidence="2 4" id="KW-0472">Membrane</keyword>
<dbReference type="InterPro" id="IPR036737">
    <property type="entry name" value="OmpA-like_sf"/>
</dbReference>
<evidence type="ECO:0000256" key="2">
    <source>
        <dbReference type="ARBA" id="ARBA00023136"/>
    </source>
</evidence>
<dbReference type="Gene3D" id="2.60.40.1120">
    <property type="entry name" value="Carboxypeptidase-like, regulatory domain"/>
    <property type="match status" value="1"/>
</dbReference>
<evidence type="ECO:0000313" key="8">
    <source>
        <dbReference type="Proteomes" id="UP000238701"/>
    </source>
</evidence>
<gene>
    <name evidence="7" type="ORF">SBA1_730003</name>
</gene>
<dbReference type="EMBL" id="OMOD01000170">
    <property type="protein sequence ID" value="SPF47290.1"/>
    <property type="molecule type" value="Genomic_DNA"/>
</dbReference>
<dbReference type="PANTHER" id="PTHR30329">
    <property type="entry name" value="STATOR ELEMENT OF FLAGELLAR MOTOR COMPLEX"/>
    <property type="match status" value="1"/>
</dbReference>
<keyword evidence="3" id="KW-0998">Cell outer membrane</keyword>
<dbReference type="SUPFAM" id="SSF103088">
    <property type="entry name" value="OmpA-like"/>
    <property type="match status" value="1"/>
</dbReference>
<dbReference type="GO" id="GO:0009279">
    <property type="term" value="C:cell outer membrane"/>
    <property type="evidence" value="ECO:0007669"/>
    <property type="project" value="UniProtKB-SubCell"/>
</dbReference>
<protein>
    <recommendedName>
        <fullName evidence="6">OmpA-like domain-containing protein</fullName>
    </recommendedName>
</protein>
<dbReference type="PANTHER" id="PTHR30329:SF21">
    <property type="entry name" value="LIPOPROTEIN YIAD-RELATED"/>
    <property type="match status" value="1"/>
</dbReference>
<dbReference type="InterPro" id="IPR006664">
    <property type="entry name" value="OMP_bac"/>
</dbReference>
<proteinExistence type="predicted"/>
<dbReference type="Gene3D" id="3.30.1330.60">
    <property type="entry name" value="OmpA-like domain"/>
    <property type="match status" value="1"/>
</dbReference>
<dbReference type="InterPro" id="IPR050330">
    <property type="entry name" value="Bact_OuterMem_StrucFunc"/>
</dbReference>
<evidence type="ECO:0000256" key="5">
    <source>
        <dbReference type="SAM" id="MobiDB-lite"/>
    </source>
</evidence>
<evidence type="ECO:0000256" key="3">
    <source>
        <dbReference type="ARBA" id="ARBA00023237"/>
    </source>
</evidence>
<feature type="domain" description="OmpA-like" evidence="6">
    <location>
        <begin position="391"/>
        <end position="541"/>
    </location>
</feature>
<accession>A0A2U3L612</accession>
<feature type="region of interest" description="Disordered" evidence="5">
    <location>
        <begin position="561"/>
        <end position="582"/>
    </location>
</feature>
<evidence type="ECO:0000313" key="7">
    <source>
        <dbReference type="EMBL" id="SPF47290.1"/>
    </source>
</evidence>
<comment type="subcellular location">
    <subcellularLocation>
        <location evidence="1">Cell outer membrane</location>
    </subcellularLocation>
</comment>